<evidence type="ECO:0000313" key="3">
    <source>
        <dbReference type="Proteomes" id="UP000030706"/>
    </source>
</evidence>
<feature type="region of interest" description="Disordered" evidence="1">
    <location>
        <begin position="96"/>
        <end position="142"/>
    </location>
</feature>
<keyword evidence="3" id="KW-1185">Reference proteome</keyword>
<dbReference type="RefSeq" id="XP_029754496.1">
    <property type="nucleotide sequence ID" value="XM_029907448.1"/>
</dbReference>
<dbReference type="HOGENOM" id="CLU_1834780_0_0_1"/>
<gene>
    <name evidence="2" type="ORF">M438DRAFT_360605</name>
</gene>
<sequence>MDIELKVLEWISKLRDAPTTPTKGKNRREGPNKRPNTPATLEDEGLESLLGSDSNSNSKTLIVPKKTLKKMKVLKASVSNLEDSNINPLLSIRALKKRVPGPDATRSGRRSTRGKTVPVSRESTRKKTVPASKRLLKVLPKK</sequence>
<dbReference type="EMBL" id="KL585033">
    <property type="protein sequence ID" value="KEQ78309.1"/>
    <property type="molecule type" value="Genomic_DNA"/>
</dbReference>
<organism evidence="2 3">
    <name type="scientific">Aureobasidium pullulans EXF-150</name>
    <dbReference type="NCBI Taxonomy" id="1043002"/>
    <lineage>
        <taxon>Eukaryota</taxon>
        <taxon>Fungi</taxon>
        <taxon>Dikarya</taxon>
        <taxon>Ascomycota</taxon>
        <taxon>Pezizomycotina</taxon>
        <taxon>Dothideomycetes</taxon>
        <taxon>Dothideomycetidae</taxon>
        <taxon>Dothideales</taxon>
        <taxon>Saccotheciaceae</taxon>
        <taxon>Aureobasidium</taxon>
    </lineage>
</organism>
<dbReference type="GeneID" id="40749754"/>
<accession>A0A074X3G4</accession>
<evidence type="ECO:0000256" key="1">
    <source>
        <dbReference type="SAM" id="MobiDB-lite"/>
    </source>
</evidence>
<feature type="region of interest" description="Disordered" evidence="1">
    <location>
        <begin position="14"/>
        <end position="61"/>
    </location>
</feature>
<feature type="compositionally biased region" description="Basic residues" evidence="1">
    <location>
        <begin position="124"/>
        <end position="142"/>
    </location>
</feature>
<dbReference type="Proteomes" id="UP000030706">
    <property type="component" value="Unassembled WGS sequence"/>
</dbReference>
<evidence type="ECO:0000313" key="2">
    <source>
        <dbReference type="EMBL" id="KEQ78309.1"/>
    </source>
</evidence>
<reference evidence="2 3" key="1">
    <citation type="journal article" date="2014" name="BMC Genomics">
        <title>Genome sequencing of four Aureobasidium pullulans varieties: biotechnological potential, stress tolerance, and description of new species.</title>
        <authorList>
            <person name="Gostin Ar C."/>
            <person name="Ohm R.A."/>
            <person name="Kogej T."/>
            <person name="Sonjak S."/>
            <person name="Turk M."/>
            <person name="Zajc J."/>
            <person name="Zalar P."/>
            <person name="Grube M."/>
            <person name="Sun H."/>
            <person name="Han J."/>
            <person name="Sharma A."/>
            <person name="Chiniquy J."/>
            <person name="Ngan C.Y."/>
            <person name="Lipzen A."/>
            <person name="Barry K."/>
            <person name="Grigoriev I.V."/>
            <person name="Gunde-Cimerman N."/>
        </authorList>
    </citation>
    <scope>NUCLEOTIDE SEQUENCE [LARGE SCALE GENOMIC DNA]</scope>
    <source>
        <strain evidence="2 3">EXF-150</strain>
    </source>
</reference>
<feature type="compositionally biased region" description="Low complexity" evidence="1">
    <location>
        <begin position="47"/>
        <end position="58"/>
    </location>
</feature>
<proteinExistence type="predicted"/>
<protein>
    <submittedName>
        <fullName evidence="2">Uncharacterized protein</fullName>
    </submittedName>
</protein>
<name>A0A074X3G4_AURPU</name>
<dbReference type="AlphaFoldDB" id="A0A074X3G4"/>